<accession>A0A3B0V9A5</accession>
<dbReference type="Pfam" id="PF13635">
    <property type="entry name" value="DUF4143"/>
    <property type="match status" value="1"/>
</dbReference>
<reference evidence="2" key="1">
    <citation type="submission" date="2018-06" db="EMBL/GenBank/DDBJ databases">
        <authorList>
            <person name="Zhirakovskaya E."/>
        </authorList>
    </citation>
    <scope>NUCLEOTIDE SEQUENCE</scope>
</reference>
<dbReference type="Gene3D" id="3.40.50.300">
    <property type="entry name" value="P-loop containing nucleotide triphosphate hydrolases"/>
    <property type="match status" value="1"/>
</dbReference>
<dbReference type="SMART" id="SM00382">
    <property type="entry name" value="AAA"/>
    <property type="match status" value="1"/>
</dbReference>
<feature type="domain" description="AAA+ ATPase" evidence="1">
    <location>
        <begin position="19"/>
        <end position="134"/>
    </location>
</feature>
<dbReference type="InterPro" id="IPR041682">
    <property type="entry name" value="AAA_14"/>
</dbReference>
<dbReference type="PANTHER" id="PTHR43566:SF2">
    <property type="entry name" value="DUF4143 DOMAIN-CONTAINING PROTEIN"/>
    <property type="match status" value="1"/>
</dbReference>
<evidence type="ECO:0000313" key="2">
    <source>
        <dbReference type="EMBL" id="VAW28586.1"/>
    </source>
</evidence>
<proteinExistence type="predicted"/>
<evidence type="ECO:0000259" key="1">
    <source>
        <dbReference type="SMART" id="SM00382"/>
    </source>
</evidence>
<name>A0A3B0V9A5_9ZZZZ</name>
<organism evidence="2">
    <name type="scientific">hydrothermal vent metagenome</name>
    <dbReference type="NCBI Taxonomy" id="652676"/>
    <lineage>
        <taxon>unclassified sequences</taxon>
        <taxon>metagenomes</taxon>
        <taxon>ecological metagenomes</taxon>
    </lineage>
</organism>
<dbReference type="InterPro" id="IPR003593">
    <property type="entry name" value="AAA+_ATPase"/>
</dbReference>
<sequence>MNKIYNRKYIPEIIKLSSYFPVVGIIGARQVGKTTIVKMLMHKLSKPLHYLDLESPSDYHKLQNPELYLSALNDKCVVIDEIQTKPELFPVLRSLIDKNNGESCQFIITGSATPDLLLQSTETLAGRIAYVDIHPFSIDELPGFISPEHHWFWGGFPKALFAPDDLLAAKWIENFIKTYIERDLRLLGLSAEPLFLRRFWTMLAHMNGNIVNYSTLSSSLGIAVNTVKRYIDFFEHAFLIHRLYSFSSNIKKRLVKSPKLFISDTGILHNLLGIKSLDELYGHPALGNSWEAYCINQILSTVREKYTASFFRTHDGSECDLVLSKGNVPCYSIEIKFSETPKLTRGNLFAFSTIKAKKNYIVVMKDERYPIKDNNEVVGIKNFIEELINQNQPTI</sequence>
<dbReference type="PANTHER" id="PTHR43566">
    <property type="entry name" value="CONSERVED PROTEIN"/>
    <property type="match status" value="1"/>
</dbReference>
<protein>
    <recommendedName>
        <fullName evidence="1">AAA+ ATPase domain-containing protein</fullName>
    </recommendedName>
</protein>
<gene>
    <name evidence="2" type="ORF">MNBD_BACTEROID07-1765</name>
</gene>
<dbReference type="AlphaFoldDB" id="A0A3B0V9A5"/>
<dbReference type="InterPro" id="IPR025420">
    <property type="entry name" value="DUF4143"/>
</dbReference>
<dbReference type="EMBL" id="UOET01000260">
    <property type="protein sequence ID" value="VAW28586.1"/>
    <property type="molecule type" value="Genomic_DNA"/>
</dbReference>
<dbReference type="InterPro" id="IPR027417">
    <property type="entry name" value="P-loop_NTPase"/>
</dbReference>
<dbReference type="SUPFAM" id="SSF52540">
    <property type="entry name" value="P-loop containing nucleoside triphosphate hydrolases"/>
    <property type="match status" value="1"/>
</dbReference>
<dbReference type="Pfam" id="PF13173">
    <property type="entry name" value="AAA_14"/>
    <property type="match status" value="1"/>
</dbReference>